<organism evidence="8 9">
    <name type="scientific">Enterococcus asini</name>
    <dbReference type="NCBI Taxonomy" id="57732"/>
    <lineage>
        <taxon>Bacteria</taxon>
        <taxon>Bacillati</taxon>
        <taxon>Bacillota</taxon>
        <taxon>Bacilli</taxon>
        <taxon>Lactobacillales</taxon>
        <taxon>Enterococcaceae</taxon>
        <taxon>Enterococcus</taxon>
    </lineage>
</organism>
<dbReference type="Pfam" id="PF17802">
    <property type="entry name" value="SpaA"/>
    <property type="match status" value="1"/>
</dbReference>
<proteinExistence type="inferred from homology"/>
<dbReference type="NCBIfam" id="TIGR04226">
    <property type="entry name" value="RrgB_K2N_iso_D2"/>
    <property type="match status" value="1"/>
</dbReference>
<comment type="similarity">
    <text evidence="1">Belongs to the serine-aspartate repeat-containing protein (SDr) family.</text>
</comment>
<dbReference type="InterPro" id="IPR013783">
    <property type="entry name" value="Ig-like_fold"/>
</dbReference>
<dbReference type="EMBL" id="JARQBJ010000001">
    <property type="protein sequence ID" value="MDT2809064.1"/>
    <property type="molecule type" value="Genomic_DNA"/>
</dbReference>
<keyword evidence="3 5" id="KW-0732">Signal</keyword>
<evidence type="ECO:0000313" key="8">
    <source>
        <dbReference type="EMBL" id="MDT2809064.1"/>
    </source>
</evidence>
<dbReference type="Gene3D" id="2.60.40.10">
    <property type="entry name" value="Immunoglobulins"/>
    <property type="match status" value="2"/>
</dbReference>
<feature type="domain" description="SpaA-like prealbumin fold" evidence="7">
    <location>
        <begin position="330"/>
        <end position="425"/>
    </location>
</feature>
<reference evidence="8" key="1">
    <citation type="submission" date="2023-03" db="EMBL/GenBank/DDBJ databases">
        <authorList>
            <person name="Shen W."/>
            <person name="Cai J."/>
        </authorList>
    </citation>
    <scope>NUCLEOTIDE SEQUENCE</scope>
    <source>
        <strain evidence="8">B226-2</strain>
    </source>
</reference>
<keyword evidence="4" id="KW-0472">Membrane</keyword>
<dbReference type="PANTHER" id="PTHR36108:SF13">
    <property type="entry name" value="COLOSSIN-B-RELATED"/>
    <property type="match status" value="1"/>
</dbReference>
<protein>
    <submittedName>
        <fullName evidence="8">SpaH/EbpB family LPXTG-anchored major pilin</fullName>
    </submittedName>
</protein>
<dbReference type="PANTHER" id="PTHR36108">
    <property type="entry name" value="COLOSSIN-B-RELATED"/>
    <property type="match status" value="1"/>
</dbReference>
<name>A0AAW8TWY6_9ENTE</name>
<dbReference type="InterPro" id="IPR048052">
    <property type="entry name" value="FM1-like"/>
</dbReference>
<keyword evidence="4" id="KW-0812">Transmembrane</keyword>
<gene>
    <name evidence="8" type="ORF">P7H43_00950</name>
</gene>
<dbReference type="InterPro" id="IPR032364">
    <property type="entry name" value="GramPos_pilinD1_N"/>
</dbReference>
<dbReference type="SUPFAM" id="SSF49478">
    <property type="entry name" value="Cna protein B-type domain"/>
    <property type="match status" value="1"/>
</dbReference>
<evidence type="ECO:0000256" key="1">
    <source>
        <dbReference type="ARBA" id="ARBA00007257"/>
    </source>
</evidence>
<evidence type="ECO:0000313" key="9">
    <source>
        <dbReference type="Proteomes" id="UP001256711"/>
    </source>
</evidence>
<evidence type="ECO:0000256" key="4">
    <source>
        <dbReference type="SAM" id="Phobius"/>
    </source>
</evidence>
<dbReference type="NCBIfam" id="TIGR01167">
    <property type="entry name" value="LPXTG_anchor"/>
    <property type="match status" value="1"/>
</dbReference>
<dbReference type="InterPro" id="IPR041033">
    <property type="entry name" value="SpaA_PFL_dom_1"/>
</dbReference>
<evidence type="ECO:0000259" key="7">
    <source>
        <dbReference type="Pfam" id="PF17802"/>
    </source>
</evidence>
<dbReference type="Proteomes" id="UP001256711">
    <property type="component" value="Unassembled WGS sequence"/>
</dbReference>
<evidence type="ECO:0000256" key="3">
    <source>
        <dbReference type="ARBA" id="ARBA00022729"/>
    </source>
</evidence>
<dbReference type="RefSeq" id="WP_311834835.1">
    <property type="nucleotide sequence ID" value="NZ_JARQBJ010000001.1"/>
</dbReference>
<feature type="transmembrane region" description="Helical" evidence="4">
    <location>
        <begin position="479"/>
        <end position="496"/>
    </location>
</feature>
<feature type="chain" id="PRO_5043600316" evidence="5">
    <location>
        <begin position="27"/>
        <end position="504"/>
    </location>
</feature>
<keyword evidence="2" id="KW-0964">Secreted</keyword>
<keyword evidence="4" id="KW-1133">Transmembrane helix</keyword>
<accession>A0AAW8TWY6</accession>
<feature type="signal peptide" evidence="5">
    <location>
        <begin position="1"/>
        <end position="26"/>
    </location>
</feature>
<dbReference type="InterPro" id="IPR026466">
    <property type="entry name" value="Fim_isopep_form_D2_dom"/>
</dbReference>
<dbReference type="NCBIfam" id="NF033902">
    <property type="entry name" value="iso_D2_wall_anc"/>
    <property type="match status" value="1"/>
</dbReference>
<evidence type="ECO:0000256" key="5">
    <source>
        <dbReference type="SAM" id="SignalP"/>
    </source>
</evidence>
<comment type="caution">
    <text evidence="8">The sequence shown here is derived from an EMBL/GenBank/DDBJ whole genome shotgun (WGS) entry which is preliminary data.</text>
</comment>
<evidence type="ECO:0000259" key="6">
    <source>
        <dbReference type="Pfam" id="PF16555"/>
    </source>
</evidence>
<feature type="domain" description="Gram-positive pilin subunit D1 N-terminal" evidence="6">
    <location>
        <begin position="30"/>
        <end position="185"/>
    </location>
</feature>
<dbReference type="AlphaFoldDB" id="A0AAW8TWY6"/>
<evidence type="ECO:0000256" key="2">
    <source>
        <dbReference type="ARBA" id="ARBA00022525"/>
    </source>
</evidence>
<dbReference type="Pfam" id="PF16555">
    <property type="entry name" value="GramPos_pilinD1"/>
    <property type="match status" value="1"/>
</dbReference>
<sequence>MKRWVKYLTFLALLVPFFFSGNQAQAAEADSVNIILHKIVFPNGEMPDDLLNTGDTNGEHASLLQEYRGLNDVTFEAYDVSAKFYELRAKGQSVTDAQAALSALSADELGTPVATQITTELNGEDGTASFSLPSKVGDKDAVYLFHEAAAPDIIKEKSHDLVVVLPVENSAGENLSTIHLYPKNEEVVHEEPGFEKTVTGKQESYTFGDIIPFAINVEIPKDILDYKKFVINDTADPSLVYQADSLKVSESGQAIPAIYELTASEHGFSINFTDIKALGKFAGKELTISYDMMLVATDPEGSSFANEAVLDTDHETITKEVTVNTGGHHFVKVDLKDTQTTLAGAKFRVVNEKGQFLAKTAEGYTWTTDKNDPALVTLTSSKDGSFAINGLAYGKYALTEIKAPAGYELSKTPVAFTVTKDSYTVGATGVLQVVNLKTPEPAEPVVPVTPEKPKAPKPGPVDKVIDKVFPKTGEAKNRMLVIIGAILIAVVAVAWWQNKKGKEE</sequence>
<dbReference type="Gene3D" id="2.60.40.740">
    <property type="match status" value="1"/>
</dbReference>